<protein>
    <recommendedName>
        <fullName evidence="3">DUF6536 domain-containing protein</fullName>
    </recommendedName>
</protein>
<dbReference type="Proteomes" id="UP000028545">
    <property type="component" value="Unassembled WGS sequence"/>
</dbReference>
<keyword evidence="2" id="KW-0472">Membrane</keyword>
<evidence type="ECO:0000313" key="4">
    <source>
        <dbReference type="EMBL" id="KEZ38691.1"/>
    </source>
</evidence>
<dbReference type="OMA" id="NFMRGET"/>
<sequence>MQVVIPPRDHKPITYRYTWDEYGEVQSVERVGESVDHSSHRQTHRWPFQNNSSPDNLTSSSQRTGARRTTWQPRGLSSGQTSPSTIDKDLIPDYVINYLRGETPETVALRASMKARGPQGVNLEQRDRAHRSRAADFYFSASRSNSDPNGAAQSGEEGGETKRRRVSGLVGWRFGVVINALIAFLILLVGIICLALDISRSRLGGESTIYTGDCDGARRINWVLQVIINVSIVVLLAISNYVFQVLSGPTRAEVSAAHDEKKWLDIGIPSFRNLIYISRLRALLIITILVTTLSVQILYNGVIFVSRVGSSSSLVFVTESFLSGAPFSNASQTNSAMFSRIDLLSLQDSANRGELTNLTASECVTSFTGPYVGDFSTILIVTDIKSSTGSLLQTGMAGSRGGRFLEAEISEGVRLQKQDVLFCMAESAELGRESCELKLSSSLLGVVTLLNLILVIGVGVTSLLRKFKPLATLGDAISSFLETPDATTRNACLLTKSDVRAGRWPLYEAKYWVPREHFWILTPSLIRWAVFALAWITPVALAAAALAVSIVEQPNGQLTAFGKPAPHQIYAFPAGTSRVAVSILAGLPHLLIALLYITLNALLSTYFVGNEMSEFAVPDAFKALRLSSAAQGIQQTSLYITLPRPWSWLLILLFSAAGLLVANSLVVVAVDVLPPPSDLSFTETTQLTALSTSSTALLALLAVLLVILAIPLGLGLRRANPTASYVNGRPAGNPLAMRGGTCSAVISARCHGPGDEGDNLVDPTAERLVWGVVREGEGMEVGRLGFAGERRGPRPVGMIAVGRAYA</sequence>
<dbReference type="GeneID" id="27719936"/>
<dbReference type="AlphaFoldDB" id="A0A084FUC9"/>
<dbReference type="EMBL" id="JOWA01000176">
    <property type="protein sequence ID" value="KEZ38691.1"/>
    <property type="molecule type" value="Genomic_DNA"/>
</dbReference>
<dbReference type="KEGG" id="sapo:SAPIO_CDS10712"/>
<dbReference type="HOGENOM" id="CLU_010112_3_0_1"/>
<feature type="region of interest" description="Disordered" evidence="1">
    <location>
        <begin position="30"/>
        <end position="85"/>
    </location>
</feature>
<dbReference type="OrthoDB" id="5429634at2759"/>
<feature type="compositionally biased region" description="Basic and acidic residues" evidence="1">
    <location>
        <begin position="30"/>
        <end position="39"/>
    </location>
</feature>
<reference evidence="4 5" key="1">
    <citation type="journal article" date="2014" name="Genome Announc.">
        <title>Draft genome sequence of the pathogenic fungus Scedosporium apiospermum.</title>
        <authorList>
            <person name="Vandeputte P."/>
            <person name="Ghamrawi S."/>
            <person name="Rechenmann M."/>
            <person name="Iltis A."/>
            <person name="Giraud S."/>
            <person name="Fleury M."/>
            <person name="Thornton C."/>
            <person name="Delhaes L."/>
            <person name="Meyer W."/>
            <person name="Papon N."/>
            <person name="Bouchara J.P."/>
        </authorList>
    </citation>
    <scope>NUCLEOTIDE SEQUENCE [LARGE SCALE GENOMIC DNA]</scope>
    <source>
        <strain evidence="4 5">IHEM 14462</strain>
    </source>
</reference>
<feature type="transmembrane region" description="Helical" evidence="2">
    <location>
        <begin position="443"/>
        <end position="464"/>
    </location>
</feature>
<feature type="transmembrane region" description="Helical" evidence="2">
    <location>
        <begin position="690"/>
        <end position="714"/>
    </location>
</feature>
<keyword evidence="2" id="KW-0812">Transmembrane</keyword>
<feature type="region of interest" description="Disordered" evidence="1">
    <location>
        <begin position="141"/>
        <end position="160"/>
    </location>
</feature>
<feature type="domain" description="DUF6536" evidence="3">
    <location>
        <begin position="172"/>
        <end position="322"/>
    </location>
</feature>
<feature type="compositionally biased region" description="Polar residues" evidence="1">
    <location>
        <begin position="141"/>
        <end position="152"/>
    </location>
</feature>
<feature type="transmembrane region" description="Helical" evidence="2">
    <location>
        <begin position="222"/>
        <end position="243"/>
    </location>
</feature>
<dbReference type="PANTHER" id="PTHR35395:SF1">
    <property type="entry name" value="DUF6536 DOMAIN-CONTAINING PROTEIN"/>
    <property type="match status" value="1"/>
</dbReference>
<keyword evidence="2" id="KW-1133">Transmembrane helix</keyword>
<evidence type="ECO:0000256" key="2">
    <source>
        <dbReference type="SAM" id="Phobius"/>
    </source>
</evidence>
<name>A0A084FUC9_PSEDA</name>
<organism evidence="4 5">
    <name type="scientific">Pseudallescheria apiosperma</name>
    <name type="common">Scedosporium apiospermum</name>
    <dbReference type="NCBI Taxonomy" id="563466"/>
    <lineage>
        <taxon>Eukaryota</taxon>
        <taxon>Fungi</taxon>
        <taxon>Dikarya</taxon>
        <taxon>Ascomycota</taxon>
        <taxon>Pezizomycotina</taxon>
        <taxon>Sordariomycetes</taxon>
        <taxon>Hypocreomycetidae</taxon>
        <taxon>Microascales</taxon>
        <taxon>Microascaceae</taxon>
        <taxon>Scedosporium</taxon>
    </lineage>
</organism>
<evidence type="ECO:0000313" key="5">
    <source>
        <dbReference type="Proteomes" id="UP000028545"/>
    </source>
</evidence>
<feature type="transmembrane region" description="Helical" evidence="2">
    <location>
        <begin position="579"/>
        <end position="603"/>
    </location>
</feature>
<feature type="transmembrane region" description="Helical" evidence="2">
    <location>
        <begin position="172"/>
        <end position="198"/>
    </location>
</feature>
<dbReference type="Pfam" id="PF20163">
    <property type="entry name" value="DUF6536"/>
    <property type="match status" value="1"/>
</dbReference>
<dbReference type="PANTHER" id="PTHR35395">
    <property type="entry name" value="DUF6536 DOMAIN-CONTAINING PROTEIN"/>
    <property type="match status" value="1"/>
</dbReference>
<evidence type="ECO:0000256" key="1">
    <source>
        <dbReference type="SAM" id="MobiDB-lite"/>
    </source>
</evidence>
<keyword evidence="5" id="KW-1185">Reference proteome</keyword>
<dbReference type="RefSeq" id="XP_016638490.1">
    <property type="nucleotide sequence ID" value="XM_016784258.1"/>
</dbReference>
<feature type="transmembrane region" description="Helical" evidence="2">
    <location>
        <begin position="648"/>
        <end position="670"/>
    </location>
</feature>
<feature type="transmembrane region" description="Helical" evidence="2">
    <location>
        <begin position="525"/>
        <end position="551"/>
    </location>
</feature>
<feature type="transmembrane region" description="Helical" evidence="2">
    <location>
        <begin position="282"/>
        <end position="305"/>
    </location>
</feature>
<dbReference type="VEuPathDB" id="FungiDB:SAPIO_CDS10712"/>
<accession>A0A084FUC9</accession>
<feature type="compositionally biased region" description="Polar residues" evidence="1">
    <location>
        <begin position="48"/>
        <end position="85"/>
    </location>
</feature>
<evidence type="ECO:0000259" key="3">
    <source>
        <dbReference type="Pfam" id="PF20163"/>
    </source>
</evidence>
<proteinExistence type="predicted"/>
<comment type="caution">
    <text evidence="4">The sequence shown here is derived from an EMBL/GenBank/DDBJ whole genome shotgun (WGS) entry which is preliminary data.</text>
</comment>
<dbReference type="InterPro" id="IPR046623">
    <property type="entry name" value="DUF6536"/>
</dbReference>
<gene>
    <name evidence="4" type="ORF">SAPIO_CDS10712</name>
</gene>